<keyword evidence="3" id="KW-0408">Iron</keyword>
<dbReference type="PANTHER" id="PTHR13847:SF274">
    <property type="entry name" value="RIESKE 2FE-2S IRON-SULFUR PROTEIN YHFW-RELATED"/>
    <property type="match status" value="1"/>
</dbReference>
<evidence type="ECO:0000256" key="1">
    <source>
        <dbReference type="ARBA" id="ARBA00022714"/>
    </source>
</evidence>
<evidence type="ECO:0000313" key="8">
    <source>
        <dbReference type="Proteomes" id="UP000294650"/>
    </source>
</evidence>
<dbReference type="PANTHER" id="PTHR13847">
    <property type="entry name" value="SARCOSINE DEHYDROGENASE-RELATED"/>
    <property type="match status" value="1"/>
</dbReference>
<dbReference type="GO" id="GO:0051537">
    <property type="term" value="F:2 iron, 2 sulfur cluster binding"/>
    <property type="evidence" value="ECO:0007669"/>
    <property type="project" value="UniProtKB-KW"/>
</dbReference>
<keyword evidence="4" id="KW-0411">Iron-sulfur</keyword>
<proteinExistence type="predicted"/>
<dbReference type="GO" id="GO:0016020">
    <property type="term" value="C:membrane"/>
    <property type="evidence" value="ECO:0007669"/>
    <property type="project" value="InterPro"/>
</dbReference>
<dbReference type="CDD" id="cd03477">
    <property type="entry name" value="Rieske_YhfW_C"/>
    <property type="match status" value="1"/>
</dbReference>
<keyword evidence="2" id="KW-0479">Metal-binding</keyword>
<dbReference type="InterPro" id="IPR036922">
    <property type="entry name" value="Rieske_2Fe-2S_sf"/>
</dbReference>
<keyword evidence="8" id="KW-1185">Reference proteome</keyword>
<dbReference type="InterPro" id="IPR005805">
    <property type="entry name" value="Rieske_Fe-S_prot_C"/>
</dbReference>
<dbReference type="InterPro" id="IPR006076">
    <property type="entry name" value="FAD-dep_OxRdtase"/>
</dbReference>
<dbReference type="GO" id="GO:0005737">
    <property type="term" value="C:cytoplasm"/>
    <property type="evidence" value="ECO:0007669"/>
    <property type="project" value="TreeGrafter"/>
</dbReference>
<gene>
    <name evidence="7" type="ORF">EDD68_1174</name>
</gene>
<dbReference type="GO" id="GO:0004497">
    <property type="term" value="F:monooxygenase activity"/>
    <property type="evidence" value="ECO:0007669"/>
    <property type="project" value="UniProtKB-ARBA"/>
</dbReference>
<reference evidence="7 8" key="1">
    <citation type="submission" date="2019-03" db="EMBL/GenBank/DDBJ databases">
        <title>Genomic Encyclopedia of Type Strains, Phase IV (KMG-IV): sequencing the most valuable type-strain genomes for metagenomic binning, comparative biology and taxonomic classification.</title>
        <authorList>
            <person name="Goeker M."/>
        </authorList>
    </citation>
    <scope>NUCLEOTIDE SEQUENCE [LARGE SCALE GENOMIC DNA]</scope>
    <source>
        <strain evidence="7 8">DSM 25894</strain>
    </source>
</reference>
<dbReference type="Proteomes" id="UP000294650">
    <property type="component" value="Unassembled WGS sequence"/>
</dbReference>
<dbReference type="RefSeq" id="WP_132372365.1">
    <property type="nucleotide sequence ID" value="NZ_SMAN01000017.1"/>
</dbReference>
<dbReference type="OrthoDB" id="9767869at2"/>
<evidence type="ECO:0000256" key="5">
    <source>
        <dbReference type="ARBA" id="ARBA00023157"/>
    </source>
</evidence>
<dbReference type="SUPFAM" id="SSF50022">
    <property type="entry name" value="ISP domain"/>
    <property type="match status" value="1"/>
</dbReference>
<dbReference type="InterPro" id="IPR017941">
    <property type="entry name" value="Rieske_2Fe-2S"/>
</dbReference>
<protein>
    <submittedName>
        <fullName evidence="7">Glycine/D-amino acid oxidase-like deaminating enzyme</fullName>
    </submittedName>
</protein>
<keyword evidence="5" id="KW-1015">Disulfide bond</keyword>
<evidence type="ECO:0000313" key="7">
    <source>
        <dbReference type="EMBL" id="TCT19610.1"/>
    </source>
</evidence>
<dbReference type="Pfam" id="PF00355">
    <property type="entry name" value="Rieske"/>
    <property type="match status" value="1"/>
</dbReference>
<evidence type="ECO:0000256" key="2">
    <source>
        <dbReference type="ARBA" id="ARBA00022723"/>
    </source>
</evidence>
<dbReference type="GO" id="GO:0016705">
    <property type="term" value="F:oxidoreductase activity, acting on paired donors, with incorporation or reduction of molecular oxygen"/>
    <property type="evidence" value="ECO:0007669"/>
    <property type="project" value="UniProtKB-ARBA"/>
</dbReference>
<dbReference type="Gene3D" id="3.30.9.10">
    <property type="entry name" value="D-Amino Acid Oxidase, subunit A, domain 2"/>
    <property type="match status" value="1"/>
</dbReference>
<dbReference type="SUPFAM" id="SSF51971">
    <property type="entry name" value="Nucleotide-binding domain"/>
    <property type="match status" value="1"/>
</dbReference>
<sequence length="518" mass="58892">MKEENIDLRDFPKFPEPYWRDSVNLPSFEPLRDDMQTDVAIVGGGITGITAGYLLQKEGFQVTILEASNILNGTTGHTTAKVTAQHGLIYDELMGHFGTEKTKLYYEANMEAMKFIENLVRENDIDCDFSKEDAYVYATTDQKVPSIDKEYHAYKKLGIPGDIVEEIPFDLEIKKAIVMKDQAQFHPLKYLHFLLREFLNNGGQIFEQTVAHDLEDAFHPVIITKNGHRVTCKYAISCSHFPFIDRHGMYFARMYSERAYALGVKAKNPYPGGMYINAEEPSRSLRYTNMNGERLVLIIGENHKTGHGTNMMKHYEHLRDFGDQVIGIENILYRWSTEDLTTLDKVPYIGHITSSNRNTFIATGYRKWGMTNSTVAGLLLKDLILNRDNPYKDVFTPGRFTADPDVKKFISINTDVAGHLIAGKVGMAYKRKEDLKPDEGAVVQVNGKRAGAYKDESDQLFLVDTTCSHMGCELEWNDAERTWDCPCHGSRFSYKGEVIEGPAKHGLKQIHEEKHTEV</sequence>
<dbReference type="AlphaFoldDB" id="A0A4R3MT57"/>
<dbReference type="GO" id="GO:0046872">
    <property type="term" value="F:metal ion binding"/>
    <property type="evidence" value="ECO:0007669"/>
    <property type="project" value="UniProtKB-KW"/>
</dbReference>
<dbReference type="InterPro" id="IPR038010">
    <property type="entry name" value="YhfW_C"/>
</dbReference>
<dbReference type="Pfam" id="PF01266">
    <property type="entry name" value="DAO"/>
    <property type="match status" value="1"/>
</dbReference>
<keyword evidence="1" id="KW-0001">2Fe-2S</keyword>
<evidence type="ECO:0000259" key="6">
    <source>
        <dbReference type="PROSITE" id="PS51296"/>
    </source>
</evidence>
<dbReference type="InterPro" id="IPR036188">
    <property type="entry name" value="FAD/NAD-bd_sf"/>
</dbReference>
<feature type="domain" description="Rieske" evidence="6">
    <location>
        <begin position="427"/>
        <end position="518"/>
    </location>
</feature>
<dbReference type="FunFam" id="2.102.10.10:FF:000014">
    <property type="entry name" value="Oxidoreductase, FAD dependent"/>
    <property type="match status" value="1"/>
</dbReference>
<dbReference type="Gene3D" id="2.102.10.10">
    <property type="entry name" value="Rieske [2Fe-2S] iron-sulphur domain"/>
    <property type="match status" value="1"/>
</dbReference>
<evidence type="ECO:0000256" key="3">
    <source>
        <dbReference type="ARBA" id="ARBA00023004"/>
    </source>
</evidence>
<comment type="caution">
    <text evidence="7">The sequence shown here is derived from an EMBL/GenBank/DDBJ whole genome shotgun (WGS) entry which is preliminary data.</text>
</comment>
<evidence type="ECO:0000256" key="4">
    <source>
        <dbReference type="ARBA" id="ARBA00023014"/>
    </source>
</evidence>
<dbReference type="EMBL" id="SMAN01000017">
    <property type="protein sequence ID" value="TCT19610.1"/>
    <property type="molecule type" value="Genomic_DNA"/>
</dbReference>
<dbReference type="PROSITE" id="PS51296">
    <property type="entry name" value="RIESKE"/>
    <property type="match status" value="1"/>
</dbReference>
<organism evidence="7 8">
    <name type="scientific">Melghiribacillus thermohalophilus</name>
    <dbReference type="NCBI Taxonomy" id="1324956"/>
    <lineage>
        <taxon>Bacteria</taxon>
        <taxon>Bacillati</taxon>
        <taxon>Bacillota</taxon>
        <taxon>Bacilli</taxon>
        <taxon>Bacillales</taxon>
        <taxon>Bacillaceae</taxon>
        <taxon>Melghiribacillus</taxon>
    </lineage>
</organism>
<dbReference type="Gene3D" id="3.50.50.60">
    <property type="entry name" value="FAD/NAD(P)-binding domain"/>
    <property type="match status" value="1"/>
</dbReference>
<accession>A0A4R3MT57</accession>
<dbReference type="PRINTS" id="PR00162">
    <property type="entry name" value="RIESKE"/>
</dbReference>
<name>A0A4R3MT57_9BACI</name>